<accession>A0A917FBM7</accession>
<protein>
    <submittedName>
        <fullName evidence="1">Uncharacterized protein</fullName>
    </submittedName>
</protein>
<reference evidence="1" key="1">
    <citation type="journal article" date="2014" name="Int. J. Syst. Evol. Microbiol.">
        <title>Complete genome sequence of Corynebacterium casei LMG S-19264T (=DSM 44701T), isolated from a smear-ripened cheese.</title>
        <authorList>
            <consortium name="US DOE Joint Genome Institute (JGI-PGF)"/>
            <person name="Walter F."/>
            <person name="Albersmeier A."/>
            <person name="Kalinowski J."/>
            <person name="Ruckert C."/>
        </authorList>
    </citation>
    <scope>NUCLEOTIDE SEQUENCE</scope>
    <source>
        <strain evidence="1">CCM 7897</strain>
    </source>
</reference>
<keyword evidence="2" id="KW-1185">Reference proteome</keyword>
<gene>
    <name evidence="1" type="ORF">GCM10007301_19720</name>
</gene>
<evidence type="ECO:0000313" key="2">
    <source>
        <dbReference type="Proteomes" id="UP000606044"/>
    </source>
</evidence>
<organism evidence="1 2">
    <name type="scientific">Azorhizobium oxalatiphilum</name>
    <dbReference type="NCBI Taxonomy" id="980631"/>
    <lineage>
        <taxon>Bacteria</taxon>
        <taxon>Pseudomonadati</taxon>
        <taxon>Pseudomonadota</taxon>
        <taxon>Alphaproteobacteria</taxon>
        <taxon>Hyphomicrobiales</taxon>
        <taxon>Xanthobacteraceae</taxon>
        <taxon>Azorhizobium</taxon>
    </lineage>
</organism>
<dbReference type="Proteomes" id="UP000606044">
    <property type="component" value="Unassembled WGS sequence"/>
</dbReference>
<proteinExistence type="predicted"/>
<comment type="caution">
    <text evidence="1">The sequence shown here is derived from an EMBL/GenBank/DDBJ whole genome shotgun (WGS) entry which is preliminary data.</text>
</comment>
<dbReference type="EMBL" id="BMCT01000002">
    <property type="protein sequence ID" value="GGF60046.1"/>
    <property type="molecule type" value="Genomic_DNA"/>
</dbReference>
<dbReference type="AlphaFoldDB" id="A0A917FBM7"/>
<name>A0A917FBM7_9HYPH</name>
<sequence>MSDTSSHNANASENANVKQFNPDFFRVHSKIFVPTKVRRFKEGSISTRMKNPVIIDGIQSMRANGCSANDIAKELIKFGFEGKVSTLASYVLRIINAERNQTSKATT</sequence>
<evidence type="ECO:0000313" key="1">
    <source>
        <dbReference type="EMBL" id="GGF60046.1"/>
    </source>
</evidence>
<reference evidence="1" key="2">
    <citation type="submission" date="2020-09" db="EMBL/GenBank/DDBJ databases">
        <authorList>
            <person name="Sun Q."/>
            <person name="Sedlacek I."/>
        </authorList>
    </citation>
    <scope>NUCLEOTIDE SEQUENCE</scope>
    <source>
        <strain evidence="1">CCM 7897</strain>
    </source>
</reference>